<dbReference type="EMBL" id="WTYN01000001">
    <property type="protein sequence ID" value="MXO62386.1"/>
    <property type="molecule type" value="Genomic_DNA"/>
</dbReference>
<dbReference type="Proteomes" id="UP000445582">
    <property type="component" value="Unassembled WGS sequence"/>
</dbReference>
<feature type="signal peptide" evidence="1">
    <location>
        <begin position="1"/>
        <end position="20"/>
    </location>
</feature>
<keyword evidence="3" id="KW-1185">Reference proteome</keyword>
<dbReference type="RefSeq" id="WP_160672334.1">
    <property type="nucleotide sequence ID" value="NZ_WTYN01000001.1"/>
</dbReference>
<dbReference type="AlphaFoldDB" id="A0A844YBM8"/>
<name>A0A844YBM8_9SPHN</name>
<reference evidence="2 3" key="1">
    <citation type="submission" date="2019-12" db="EMBL/GenBank/DDBJ databases">
        <title>Genomic-based taxomic classification of the family Erythrobacteraceae.</title>
        <authorList>
            <person name="Xu L."/>
        </authorList>
    </citation>
    <scope>NUCLEOTIDE SEQUENCE [LARGE SCALE GENOMIC DNA]</scope>
    <source>
        <strain evidence="2 3">MCCC 1A09965</strain>
    </source>
</reference>
<feature type="chain" id="PRO_5032747330" description="ABC transporter" evidence="1">
    <location>
        <begin position="21"/>
        <end position="262"/>
    </location>
</feature>
<protein>
    <recommendedName>
        <fullName evidence="4">ABC transporter</fullName>
    </recommendedName>
</protein>
<evidence type="ECO:0000256" key="1">
    <source>
        <dbReference type="SAM" id="SignalP"/>
    </source>
</evidence>
<evidence type="ECO:0008006" key="4">
    <source>
        <dbReference type="Google" id="ProtNLM"/>
    </source>
</evidence>
<comment type="caution">
    <text evidence="2">The sequence shown here is derived from an EMBL/GenBank/DDBJ whole genome shotgun (WGS) entry which is preliminary data.</text>
</comment>
<proteinExistence type="predicted"/>
<accession>A0A844YBM8</accession>
<organism evidence="2 3">
    <name type="scientific">Qipengyuania oceanensis</name>
    <dbReference type="NCBI Taxonomy" id="1463597"/>
    <lineage>
        <taxon>Bacteria</taxon>
        <taxon>Pseudomonadati</taxon>
        <taxon>Pseudomonadota</taxon>
        <taxon>Alphaproteobacteria</taxon>
        <taxon>Sphingomonadales</taxon>
        <taxon>Erythrobacteraceae</taxon>
        <taxon>Qipengyuania</taxon>
    </lineage>
</organism>
<evidence type="ECO:0000313" key="2">
    <source>
        <dbReference type="EMBL" id="MXO62386.1"/>
    </source>
</evidence>
<sequence length="262" mass="28006">MALLAALLASALWWSGGMFGQVEDGQVDVVSEEARKPQLGLFATLPIYWGEVADVNEMLSGAAATHWVRTALESDYRLVPLDTLDGDRGLAEMDRAILAQPRALSGAENVELDAWVRDGGRLLMFADPYLSAESRFHIGDRRRPQDVVLISPILARWGLELLFDEDQPDGIRTVSLGEATIPVSLAGHFVKRAPAGGEPSDCALLADGLVADCAIGAGRALIVADATLIENGEKEGGRTAGLDVLVVRAFESSRGKTGKSRE</sequence>
<dbReference type="OrthoDB" id="7390937at2"/>
<gene>
    <name evidence="2" type="ORF">GRI48_05100</name>
</gene>
<evidence type="ECO:0000313" key="3">
    <source>
        <dbReference type="Proteomes" id="UP000445582"/>
    </source>
</evidence>
<keyword evidence="1" id="KW-0732">Signal</keyword>